<dbReference type="PATRIC" id="fig|273063.9.peg.1873"/>
<dbReference type="EMBL" id="BA000023">
    <property type="protein sequence ID" value="BAB66722.1"/>
    <property type="molecule type" value="Genomic_DNA"/>
</dbReference>
<evidence type="ECO:0000313" key="2">
    <source>
        <dbReference type="Proteomes" id="UP000001015"/>
    </source>
</evidence>
<dbReference type="eggNOG" id="arCOG07723">
    <property type="taxonomic scope" value="Archaea"/>
</dbReference>
<organism evidence="1 2">
    <name type="scientific">Sulfurisphaera tokodaii (strain DSM 16993 / JCM 10545 / NBRC 100140 / 7)</name>
    <name type="common">Sulfolobus tokodaii</name>
    <dbReference type="NCBI Taxonomy" id="273063"/>
    <lineage>
        <taxon>Archaea</taxon>
        <taxon>Thermoproteota</taxon>
        <taxon>Thermoprotei</taxon>
        <taxon>Sulfolobales</taxon>
        <taxon>Sulfolobaceae</taxon>
        <taxon>Sulfurisphaera</taxon>
    </lineage>
</organism>
<evidence type="ECO:0008006" key="3">
    <source>
        <dbReference type="Google" id="ProtNLM"/>
    </source>
</evidence>
<sequence>MMSLTSDEKTLCKIVYKVNFIYISSDFFHVTEVIRVSKDVKDKLVKIAAELQLSKGKKVSLNEAIGYLITFYEENKRSKKDSQLLISLLGSAKGIREEFERSRIEDESSS</sequence>
<keyword evidence="2" id="KW-1185">Reference proteome</keyword>
<dbReference type="Proteomes" id="UP000001015">
    <property type="component" value="Chromosome"/>
</dbReference>
<reference evidence="2" key="1">
    <citation type="journal article" date="2001" name="DNA Res.">
        <title>Complete genome sequence of an aerobic thermoacidophilic Crenarchaeon, Sulfolobus tokodaii strain7.</title>
        <authorList>
            <person name="Kawarabayasi Y."/>
            <person name="Hino Y."/>
            <person name="Horikawa H."/>
            <person name="Jin-no K."/>
            <person name="Takahashi M."/>
            <person name="Sekine M."/>
            <person name="Baba S."/>
            <person name="Ankai A."/>
            <person name="Kosugi H."/>
            <person name="Hosoyama A."/>
            <person name="Fukui S."/>
            <person name="Nagai Y."/>
            <person name="Nishijima K."/>
            <person name="Otsuka R."/>
            <person name="Nakazawa H."/>
            <person name="Takamiya M."/>
            <person name="Kato Y."/>
            <person name="Yoshizawa T."/>
            <person name="Tanaka T."/>
            <person name="Kudoh Y."/>
            <person name="Yamazaki J."/>
            <person name="Kushida N."/>
            <person name="Oguchi A."/>
            <person name="Aoki K."/>
            <person name="Masuda S."/>
            <person name="Yanagii M."/>
            <person name="Nishimura M."/>
            <person name="Yamagishi A."/>
            <person name="Oshima T."/>
            <person name="Kikuchi H."/>
        </authorList>
    </citation>
    <scope>NUCLEOTIDE SEQUENCE [LARGE SCALE GENOMIC DNA]</scope>
    <source>
        <strain evidence="2">DSM 16993 / JCM 10545 / NBRC 100140 / 7</strain>
    </source>
</reference>
<dbReference type="KEGG" id="sto:STK_16410"/>
<evidence type="ECO:0000313" key="1">
    <source>
        <dbReference type="EMBL" id="BAB66722.1"/>
    </source>
</evidence>
<name>Q970F1_SULTO</name>
<dbReference type="AlphaFoldDB" id="Q970F1"/>
<accession>Q970F1</accession>
<dbReference type="STRING" id="273063.STK_16410"/>
<gene>
    <name evidence="1" type="primary">ST1641</name>
    <name evidence="1" type="ordered locus">STK_16410</name>
</gene>
<proteinExistence type="predicted"/>
<protein>
    <recommendedName>
        <fullName evidence="3">VapB-type antitoxin</fullName>
    </recommendedName>
</protein>